<evidence type="ECO:0000256" key="3">
    <source>
        <dbReference type="ARBA" id="ARBA00022692"/>
    </source>
</evidence>
<feature type="transmembrane region" description="Helical" evidence="6">
    <location>
        <begin position="304"/>
        <end position="322"/>
    </location>
</feature>
<dbReference type="PROSITE" id="PS50850">
    <property type="entry name" value="MFS"/>
    <property type="match status" value="1"/>
</dbReference>
<evidence type="ECO:0000259" key="7">
    <source>
        <dbReference type="PROSITE" id="PS50850"/>
    </source>
</evidence>
<proteinExistence type="predicted"/>
<evidence type="ECO:0000256" key="5">
    <source>
        <dbReference type="ARBA" id="ARBA00023136"/>
    </source>
</evidence>
<feature type="transmembrane region" description="Helical" evidence="6">
    <location>
        <begin position="21"/>
        <end position="40"/>
    </location>
</feature>
<feature type="transmembrane region" description="Helical" evidence="6">
    <location>
        <begin position="360"/>
        <end position="385"/>
    </location>
</feature>
<dbReference type="EMBL" id="CP014228">
    <property type="protein sequence ID" value="AMD87690.1"/>
    <property type="molecule type" value="Genomic_DNA"/>
</dbReference>
<evidence type="ECO:0000256" key="2">
    <source>
        <dbReference type="ARBA" id="ARBA00022475"/>
    </source>
</evidence>
<dbReference type="Gene3D" id="1.20.1250.20">
    <property type="entry name" value="MFS general substrate transporter like domains"/>
    <property type="match status" value="2"/>
</dbReference>
<keyword evidence="5 6" id="KW-0472">Membrane</keyword>
<feature type="domain" description="Major facilitator superfamily (MFS) profile" evidence="7">
    <location>
        <begin position="26"/>
        <end position="423"/>
    </location>
</feature>
<evidence type="ECO:0000256" key="6">
    <source>
        <dbReference type="SAM" id="Phobius"/>
    </source>
</evidence>
<feature type="transmembrane region" description="Helical" evidence="6">
    <location>
        <begin position="397"/>
        <end position="417"/>
    </location>
</feature>
<dbReference type="PANTHER" id="PTHR43124:SF3">
    <property type="entry name" value="CHLORAMPHENICOL EFFLUX PUMP RV0191"/>
    <property type="match status" value="1"/>
</dbReference>
<keyword evidence="2" id="KW-1003">Cell membrane</keyword>
<reference evidence="9" key="1">
    <citation type="submission" date="2016-02" db="EMBL/GenBank/DDBJ databases">
        <authorList>
            <person name="Holder M.E."/>
            <person name="Ajami N.J."/>
            <person name="Petrosino J.F."/>
        </authorList>
    </citation>
    <scope>NUCLEOTIDE SEQUENCE [LARGE SCALE GENOMIC DNA]</scope>
    <source>
        <strain evidence="9">CCUG 36733</strain>
    </source>
</reference>
<feature type="transmembrane region" description="Helical" evidence="6">
    <location>
        <begin position="182"/>
        <end position="200"/>
    </location>
</feature>
<dbReference type="AlphaFoldDB" id="A0A0X8JF48"/>
<name>A0A0X8JF48_ACTRD</name>
<dbReference type="RefSeq" id="WP_067942640.1">
    <property type="nucleotide sequence ID" value="NZ_CP014228.1"/>
</dbReference>
<dbReference type="InterPro" id="IPR036259">
    <property type="entry name" value="MFS_trans_sf"/>
</dbReference>
<evidence type="ECO:0000313" key="8">
    <source>
        <dbReference type="EMBL" id="AMD87690.1"/>
    </source>
</evidence>
<evidence type="ECO:0000256" key="4">
    <source>
        <dbReference type="ARBA" id="ARBA00022989"/>
    </source>
</evidence>
<gene>
    <name evidence="8" type="ORF">AXF14_08975</name>
</gene>
<evidence type="ECO:0000313" key="9">
    <source>
        <dbReference type="Proteomes" id="UP000065220"/>
    </source>
</evidence>
<feature type="transmembrane region" description="Helical" evidence="6">
    <location>
        <begin position="272"/>
        <end position="292"/>
    </location>
</feature>
<dbReference type="STRING" id="111015.AXF14_08975"/>
<keyword evidence="3 6" id="KW-0812">Transmembrane</keyword>
<dbReference type="SUPFAM" id="SSF103473">
    <property type="entry name" value="MFS general substrate transporter"/>
    <property type="match status" value="1"/>
</dbReference>
<dbReference type="InterPro" id="IPR011701">
    <property type="entry name" value="MFS"/>
</dbReference>
<dbReference type="Proteomes" id="UP000065220">
    <property type="component" value="Chromosome"/>
</dbReference>
<protein>
    <recommendedName>
        <fullName evidence="7">Major facilitator superfamily (MFS) profile domain-containing protein</fullName>
    </recommendedName>
</protein>
<dbReference type="InterPro" id="IPR050189">
    <property type="entry name" value="MFS_Efflux_Transporters"/>
</dbReference>
<feature type="transmembrane region" description="Helical" evidence="6">
    <location>
        <begin position="117"/>
        <end position="138"/>
    </location>
</feature>
<comment type="subcellular location">
    <subcellularLocation>
        <location evidence="1">Cell membrane</location>
        <topology evidence="1">Multi-pass membrane protein</topology>
    </subcellularLocation>
</comment>
<dbReference type="PANTHER" id="PTHR43124">
    <property type="entry name" value="PURINE EFFLUX PUMP PBUE"/>
    <property type="match status" value="1"/>
</dbReference>
<dbReference type="InterPro" id="IPR020846">
    <property type="entry name" value="MFS_dom"/>
</dbReference>
<dbReference type="Pfam" id="PF07690">
    <property type="entry name" value="MFS_1"/>
    <property type="match status" value="1"/>
</dbReference>
<dbReference type="GO" id="GO:0022857">
    <property type="term" value="F:transmembrane transporter activity"/>
    <property type="evidence" value="ECO:0007669"/>
    <property type="project" value="InterPro"/>
</dbReference>
<feature type="transmembrane region" description="Helical" evidence="6">
    <location>
        <begin position="60"/>
        <end position="84"/>
    </location>
</feature>
<dbReference type="GO" id="GO:0005886">
    <property type="term" value="C:plasma membrane"/>
    <property type="evidence" value="ECO:0007669"/>
    <property type="project" value="UniProtKB-SubCell"/>
</dbReference>
<evidence type="ECO:0000256" key="1">
    <source>
        <dbReference type="ARBA" id="ARBA00004651"/>
    </source>
</evidence>
<accession>A0A0X8JF48</accession>
<dbReference type="KEGG" id="ard:AXF14_08975"/>
<sequence length="434" mass="44442">MSADAAAGQSLTLDPDRRPGGRAWTVFTISVLVYVIAVAGRTSFSVAVPLAGDRFGGGSAVLALFVVLQLGVYALAQVPVGLLLDRFGSRRVLACGALVVAAGQAGLALAHSLPTAIVARVLVGVGDATAFIGAIRLIPAWFALGRVPIITQLVSILGQLGQIVSAFPFLSLLHRGGWSTAFNVMGGVGVGAAVLGLALIRDSAAPDGGGHRRRPVGGGRESVWTTMTAVARQPGTWLGFFSHWIGMFPMAVFTLMWGLSWMTEGMGLATSTASWAITVSTGAGVLGGLLAGTLSVRLPGHRSTIVLTTGLVSLAAWTVALLSPSHLLSAMVVACVCGVTGPFSGIGFDSARSFNEPGRWGTCTGMVNVGGFTATILAVELVGLVLDATGGRTDADFRVAFAATALVWVIGMGGVAVSRALTRRRMRDGAVASF</sequence>
<organism evidence="8 9">
    <name type="scientific">Actinomyces radicidentis</name>
    <dbReference type="NCBI Taxonomy" id="111015"/>
    <lineage>
        <taxon>Bacteria</taxon>
        <taxon>Bacillati</taxon>
        <taxon>Actinomycetota</taxon>
        <taxon>Actinomycetes</taxon>
        <taxon>Actinomycetales</taxon>
        <taxon>Actinomycetaceae</taxon>
        <taxon>Actinomyces</taxon>
    </lineage>
</organism>
<feature type="transmembrane region" description="Helical" evidence="6">
    <location>
        <begin position="237"/>
        <end position="260"/>
    </location>
</feature>
<keyword evidence="9" id="KW-1185">Reference proteome</keyword>
<feature type="transmembrane region" description="Helical" evidence="6">
    <location>
        <begin position="328"/>
        <end position="348"/>
    </location>
</feature>
<dbReference type="OrthoDB" id="4332123at2"/>
<feature type="transmembrane region" description="Helical" evidence="6">
    <location>
        <begin position="91"/>
        <end position="111"/>
    </location>
</feature>
<keyword evidence="4 6" id="KW-1133">Transmembrane helix</keyword>